<dbReference type="PANTHER" id="PTHR30572">
    <property type="entry name" value="MEMBRANE COMPONENT OF TRANSPORTER-RELATED"/>
    <property type="match status" value="1"/>
</dbReference>
<dbReference type="PANTHER" id="PTHR30572:SF4">
    <property type="entry name" value="ABC TRANSPORTER PERMEASE YTRF"/>
    <property type="match status" value="1"/>
</dbReference>
<feature type="transmembrane region" description="Helical" evidence="7">
    <location>
        <begin position="20"/>
        <end position="44"/>
    </location>
</feature>
<gene>
    <name evidence="9" type="ORF">SAMN02910280_2275</name>
</gene>
<accession>A0A1K1NW90</accession>
<dbReference type="RefSeq" id="WP_072300506.1">
    <property type="nucleotide sequence ID" value="NZ_FPIP01000006.1"/>
</dbReference>
<name>A0A1K1NW90_RUMFL</name>
<evidence type="ECO:0000313" key="9">
    <source>
        <dbReference type="EMBL" id="SFW39612.1"/>
    </source>
</evidence>
<feature type="transmembrane region" description="Helical" evidence="7">
    <location>
        <begin position="898"/>
        <end position="922"/>
    </location>
</feature>
<dbReference type="GO" id="GO:0005886">
    <property type="term" value="C:plasma membrane"/>
    <property type="evidence" value="ECO:0007669"/>
    <property type="project" value="UniProtKB-SubCell"/>
</dbReference>
<feature type="transmembrane region" description="Helical" evidence="7">
    <location>
        <begin position="854"/>
        <end position="878"/>
    </location>
</feature>
<sequence>MKHLIALSMKYIRRQKLRTFLTFMCITLSAFILTTICCYGSSLYTTLYNESIYDDGKWEVDISSWLEKSKDKDKALDIIQHHAVVDDCFCVESRFVVNTAAEYMEEDSPDGRSYFIEISDGKNTTACKDIVTNSLSGNYDLIGQFDRNSMPVSLNSVMQKSGIYVPMEIKDMGYSEGDTISLTVRPATGVVDEDSDIVKKAREELKEKYGTEYCKGEKGYNRLTKEQRKKAYDSTIEQYLRIKKRIPLSKMPYTDITYGEPVTYTFKIAGFITPNNFIFRNEDFLTLSTENDKLDLSELCKKNPQLTLQYNPLVKIRLIDNCDYDEALKMLFTDLGFDYDNQFLDEYEYPHSENTLLLALELKSPYAMYKSMAAIVPLLLVLLIGWFIARFVIDNTFEMAVQERSTHFAAMRIMGASKTQVAFVVLNEALFYCFTAIPLGMILAVIICRLCFNSLRNSGLQYFEFSAKPLFIAAAAFLTIIALFISAYTSAMWASRKLSPAEALNFGKPKSKRKLRRRKSKLNLSSRKWLRRYTKKNIKACKSRFVIATITMALGVAMFTATALIGYNLRREMKDMGEYLSYDFYIDRYVVDDPDAPLAEPEKYFSDKEIFSEYYVQGYNYIGLNTRDGSDKIVQNKLLRTSKKGAATTAINIISEFDYNKYGIDKLTGISYEEYKKMDGLFFNNSIYDSSSYYDEETGKYVPTYEESYTDLGKGFTLTDYDGHNYHIVGKLSSKLGEGSIIIPAEKAPQYGINTFDILLNVSDTKHYEAAKEKVNDFALNNCSSGIEDLYIGNTGLFSLISAIVKIVASFLISIWLVGVLSMINSVNTSVLNRSRELMMLRSVGMTKKQLRKSVMLETIMFSTTAAITGAILGTGLYMLTLIEQLIAKQLRLQDIAAIPAVVTLAFGINVLISIIAAIPAIKNLNKVESIAQAANG</sequence>
<dbReference type="InterPro" id="IPR050250">
    <property type="entry name" value="Macrolide_Exporter_MacB"/>
</dbReference>
<comment type="subcellular location">
    <subcellularLocation>
        <location evidence="1">Cell membrane</location>
        <topology evidence="1">Multi-pass membrane protein</topology>
    </subcellularLocation>
</comment>
<feature type="transmembrane region" description="Helical" evidence="7">
    <location>
        <begin position="467"/>
        <end position="488"/>
    </location>
</feature>
<feature type="transmembrane region" description="Helical" evidence="7">
    <location>
        <begin position="372"/>
        <end position="393"/>
    </location>
</feature>
<reference evidence="10" key="1">
    <citation type="submission" date="2016-11" db="EMBL/GenBank/DDBJ databases">
        <authorList>
            <person name="Varghese N."/>
            <person name="Submissions S."/>
        </authorList>
    </citation>
    <scope>NUCLEOTIDE SEQUENCE [LARGE SCALE GENOMIC DNA]</scope>
    <source>
        <strain evidence="10">YL228</strain>
    </source>
</reference>
<evidence type="ECO:0000256" key="3">
    <source>
        <dbReference type="ARBA" id="ARBA00022692"/>
    </source>
</evidence>
<protein>
    <submittedName>
        <fullName evidence="9">MacB-like core domain-containing protein</fullName>
    </submittedName>
</protein>
<feature type="transmembrane region" description="Helical" evidence="7">
    <location>
        <begin position="545"/>
        <end position="567"/>
    </location>
</feature>
<organism evidence="9 10">
    <name type="scientific">Ruminococcus flavefaciens</name>
    <dbReference type="NCBI Taxonomy" id="1265"/>
    <lineage>
        <taxon>Bacteria</taxon>
        <taxon>Bacillati</taxon>
        <taxon>Bacillota</taxon>
        <taxon>Clostridia</taxon>
        <taxon>Eubacteriales</taxon>
        <taxon>Oscillospiraceae</taxon>
        <taxon>Ruminococcus</taxon>
    </lineage>
</organism>
<evidence type="ECO:0000259" key="8">
    <source>
        <dbReference type="Pfam" id="PF02687"/>
    </source>
</evidence>
<feature type="domain" description="ABC3 transporter permease C-terminal" evidence="8">
    <location>
        <begin position="380"/>
        <end position="492"/>
    </location>
</feature>
<feature type="transmembrane region" description="Helical" evidence="7">
    <location>
        <begin position="807"/>
        <end position="833"/>
    </location>
</feature>
<keyword evidence="2" id="KW-1003">Cell membrane</keyword>
<evidence type="ECO:0000256" key="2">
    <source>
        <dbReference type="ARBA" id="ARBA00022475"/>
    </source>
</evidence>
<evidence type="ECO:0000256" key="4">
    <source>
        <dbReference type="ARBA" id="ARBA00022989"/>
    </source>
</evidence>
<dbReference type="AlphaFoldDB" id="A0A1K1NW90"/>
<dbReference type="Proteomes" id="UP000183461">
    <property type="component" value="Unassembled WGS sequence"/>
</dbReference>
<feature type="domain" description="ABC3 transporter permease C-terminal" evidence="8">
    <location>
        <begin position="810"/>
        <end position="923"/>
    </location>
</feature>
<proteinExistence type="inferred from homology"/>
<dbReference type="EMBL" id="FPIP01000006">
    <property type="protein sequence ID" value="SFW39612.1"/>
    <property type="molecule type" value="Genomic_DNA"/>
</dbReference>
<keyword evidence="3 7" id="KW-0812">Transmembrane</keyword>
<evidence type="ECO:0000256" key="5">
    <source>
        <dbReference type="ARBA" id="ARBA00023136"/>
    </source>
</evidence>
<comment type="similarity">
    <text evidence="6">Belongs to the ABC-4 integral membrane protein family.</text>
</comment>
<evidence type="ECO:0000256" key="6">
    <source>
        <dbReference type="ARBA" id="ARBA00038076"/>
    </source>
</evidence>
<evidence type="ECO:0000256" key="1">
    <source>
        <dbReference type="ARBA" id="ARBA00004651"/>
    </source>
</evidence>
<dbReference type="Pfam" id="PF02687">
    <property type="entry name" value="FtsX"/>
    <property type="match status" value="2"/>
</dbReference>
<evidence type="ECO:0000313" key="10">
    <source>
        <dbReference type="Proteomes" id="UP000183461"/>
    </source>
</evidence>
<dbReference type="InterPro" id="IPR003838">
    <property type="entry name" value="ABC3_permease_C"/>
</dbReference>
<feature type="transmembrane region" description="Helical" evidence="7">
    <location>
        <begin position="421"/>
        <end position="447"/>
    </location>
</feature>
<keyword evidence="4 7" id="KW-1133">Transmembrane helix</keyword>
<evidence type="ECO:0000256" key="7">
    <source>
        <dbReference type="SAM" id="Phobius"/>
    </source>
</evidence>
<dbReference type="GO" id="GO:0022857">
    <property type="term" value="F:transmembrane transporter activity"/>
    <property type="evidence" value="ECO:0007669"/>
    <property type="project" value="TreeGrafter"/>
</dbReference>
<keyword evidence="5 7" id="KW-0472">Membrane</keyword>